<protein>
    <submittedName>
        <fullName evidence="7">Putative adenosine/adenine deaminase</fullName>
    </submittedName>
</protein>
<dbReference type="PROSITE" id="PS00485">
    <property type="entry name" value="A_DEAMINASE"/>
    <property type="match status" value="1"/>
</dbReference>
<keyword evidence="3" id="KW-0479">Metal-binding</keyword>
<dbReference type="AlphaFoldDB" id="A0A640SDS7"/>
<dbReference type="GO" id="GO:0046872">
    <property type="term" value="F:metal ion binding"/>
    <property type="evidence" value="ECO:0007669"/>
    <property type="project" value="UniProtKB-KW"/>
</dbReference>
<feature type="domain" description="Adenosine deaminase" evidence="6">
    <location>
        <begin position="40"/>
        <end position="343"/>
    </location>
</feature>
<dbReference type="PANTHER" id="PTHR43114">
    <property type="entry name" value="ADENINE DEAMINASE"/>
    <property type="match status" value="1"/>
</dbReference>
<dbReference type="GO" id="GO:0009168">
    <property type="term" value="P:purine ribonucleoside monophosphate biosynthetic process"/>
    <property type="evidence" value="ECO:0007669"/>
    <property type="project" value="InterPro"/>
</dbReference>
<comment type="caution">
    <text evidence="7">The sequence shown here is derived from an EMBL/GenBank/DDBJ whole genome shotgun (WGS) entry which is preliminary data.</text>
</comment>
<dbReference type="Gene3D" id="3.20.20.140">
    <property type="entry name" value="Metal-dependent hydrolases"/>
    <property type="match status" value="1"/>
</dbReference>
<dbReference type="EMBL" id="BLIN01000005">
    <property type="protein sequence ID" value="GFE08642.1"/>
    <property type="molecule type" value="Genomic_DNA"/>
</dbReference>
<evidence type="ECO:0000256" key="1">
    <source>
        <dbReference type="ARBA" id="ARBA00001947"/>
    </source>
</evidence>
<comment type="similarity">
    <text evidence="2">Belongs to the metallo-dependent hydrolases superfamily. Adenosine and AMP deaminases family.</text>
</comment>
<evidence type="ECO:0000256" key="3">
    <source>
        <dbReference type="ARBA" id="ARBA00022723"/>
    </source>
</evidence>
<reference evidence="7 8" key="1">
    <citation type="submission" date="2019-12" db="EMBL/GenBank/DDBJ databases">
        <title>Whole genome shotgun sequence of Streptomyces caniferus NBRC 15389.</title>
        <authorList>
            <person name="Ichikawa N."/>
            <person name="Kimura A."/>
            <person name="Kitahashi Y."/>
            <person name="Komaki H."/>
            <person name="Tamura T."/>
        </authorList>
    </citation>
    <scope>NUCLEOTIDE SEQUENCE [LARGE SCALE GENOMIC DNA]</scope>
    <source>
        <strain evidence="7 8">NBRC 15389</strain>
    </source>
</reference>
<evidence type="ECO:0000256" key="5">
    <source>
        <dbReference type="ARBA" id="ARBA00022833"/>
    </source>
</evidence>
<dbReference type="InterPro" id="IPR032466">
    <property type="entry name" value="Metal_Hydrolase"/>
</dbReference>
<evidence type="ECO:0000313" key="8">
    <source>
        <dbReference type="Proteomes" id="UP000435837"/>
    </source>
</evidence>
<dbReference type="NCBIfam" id="TIGR01430">
    <property type="entry name" value="aden_deam"/>
    <property type="match status" value="1"/>
</dbReference>
<dbReference type="InterPro" id="IPR006650">
    <property type="entry name" value="A/AMP_deam_AS"/>
</dbReference>
<accession>A0A640SDS7</accession>
<evidence type="ECO:0000256" key="2">
    <source>
        <dbReference type="ARBA" id="ARBA00006676"/>
    </source>
</evidence>
<evidence type="ECO:0000256" key="4">
    <source>
        <dbReference type="ARBA" id="ARBA00022801"/>
    </source>
</evidence>
<dbReference type="Proteomes" id="UP000435837">
    <property type="component" value="Unassembled WGS sequence"/>
</dbReference>
<evidence type="ECO:0000313" key="7">
    <source>
        <dbReference type="EMBL" id="GFE08642.1"/>
    </source>
</evidence>
<sequence length="378" mass="40282">MSNACDLLSDLLLPEDMAMPHGPSTSRDFASSDRCLVSLPKADLHLHLEGAMRPGTLAELASTYTKPMPQVDSYRSFDEFQHCYRAVVKLIRTRGGIRRLVREVVEDAAASGVVWIEPHFNPTTYAPALGSAEDVLDLVLDAGTAAGRTLGVGFGLILSASRNRDPRDATALAGLAADYAGRGVVAFGLTGDEAATPPEAFSEAFVIARDAGLIIAPHAGELMGGPSIRSTLDALSPDRIAHGVRAAEHPALMEHLANEHITLDVCLTSNRILGVVKHIEEHPLLHLLENGVPCSLGSDDPLLLKTSMLTEYQIARNQLSMTDGQLAAIASTSIQSSGAPAELIAHTLIGIADWMKQVFPDPAEGHPTVPARRRTAYC</sequence>
<dbReference type="Pfam" id="PF00962">
    <property type="entry name" value="A_deaminase"/>
    <property type="match status" value="1"/>
</dbReference>
<keyword evidence="4" id="KW-0378">Hydrolase</keyword>
<comment type="cofactor">
    <cofactor evidence="1">
        <name>Zn(2+)</name>
        <dbReference type="ChEBI" id="CHEBI:29105"/>
    </cofactor>
</comment>
<dbReference type="SUPFAM" id="SSF51556">
    <property type="entry name" value="Metallo-dependent hydrolases"/>
    <property type="match status" value="1"/>
</dbReference>
<dbReference type="PANTHER" id="PTHR43114:SF6">
    <property type="entry name" value="ADENINE DEAMINASE"/>
    <property type="match status" value="1"/>
</dbReference>
<dbReference type="InterPro" id="IPR006330">
    <property type="entry name" value="Ado/ade_deaminase"/>
</dbReference>
<proteinExistence type="inferred from homology"/>
<dbReference type="GO" id="GO:0019239">
    <property type="term" value="F:deaminase activity"/>
    <property type="evidence" value="ECO:0007669"/>
    <property type="project" value="InterPro"/>
</dbReference>
<organism evidence="7 8">
    <name type="scientific">Streptomyces caniferus</name>
    <dbReference type="NCBI Taxonomy" id="285557"/>
    <lineage>
        <taxon>Bacteria</taxon>
        <taxon>Bacillati</taxon>
        <taxon>Actinomycetota</taxon>
        <taxon>Actinomycetes</taxon>
        <taxon>Kitasatosporales</taxon>
        <taxon>Streptomycetaceae</taxon>
        <taxon>Streptomyces</taxon>
    </lineage>
</organism>
<name>A0A640SDS7_9ACTN</name>
<evidence type="ECO:0000259" key="6">
    <source>
        <dbReference type="Pfam" id="PF00962"/>
    </source>
</evidence>
<dbReference type="GO" id="GO:0016814">
    <property type="term" value="F:hydrolase activity, acting on carbon-nitrogen (but not peptide) bonds, in cyclic amidines"/>
    <property type="evidence" value="ECO:0007669"/>
    <property type="project" value="UniProtKB-ARBA"/>
</dbReference>
<keyword evidence="5" id="KW-0862">Zinc</keyword>
<gene>
    <name evidence="7" type="ORF">Scani_49100</name>
</gene>
<dbReference type="InterPro" id="IPR001365">
    <property type="entry name" value="A_deaminase_dom"/>
</dbReference>